<name>A0A382XEG2_9ZZZZ</name>
<protein>
    <submittedName>
        <fullName evidence="1">Uncharacterized protein</fullName>
    </submittedName>
</protein>
<proteinExistence type="predicted"/>
<gene>
    <name evidence="1" type="ORF">METZ01_LOCUS421625</name>
</gene>
<organism evidence="1">
    <name type="scientific">marine metagenome</name>
    <dbReference type="NCBI Taxonomy" id="408172"/>
    <lineage>
        <taxon>unclassified sequences</taxon>
        <taxon>metagenomes</taxon>
        <taxon>ecological metagenomes</taxon>
    </lineage>
</organism>
<evidence type="ECO:0000313" key="1">
    <source>
        <dbReference type="EMBL" id="SVD68771.1"/>
    </source>
</evidence>
<reference evidence="1" key="1">
    <citation type="submission" date="2018-05" db="EMBL/GenBank/DDBJ databases">
        <authorList>
            <person name="Lanie J.A."/>
            <person name="Ng W.-L."/>
            <person name="Kazmierczak K.M."/>
            <person name="Andrzejewski T.M."/>
            <person name="Davidsen T.M."/>
            <person name="Wayne K.J."/>
            <person name="Tettelin H."/>
            <person name="Glass J.I."/>
            <person name="Rusch D."/>
            <person name="Podicherti R."/>
            <person name="Tsui H.-C.T."/>
            <person name="Winkler M.E."/>
        </authorList>
    </citation>
    <scope>NUCLEOTIDE SEQUENCE</scope>
</reference>
<dbReference type="AlphaFoldDB" id="A0A382XEG2"/>
<dbReference type="EMBL" id="UINC01166679">
    <property type="protein sequence ID" value="SVD68771.1"/>
    <property type="molecule type" value="Genomic_DNA"/>
</dbReference>
<accession>A0A382XEG2</accession>
<sequence>VEGKDELITNQHLSVMPTVLNVDQQNFHIVLVQIVVIIVEDQLSQQTTDKKR</sequence>
<feature type="non-terminal residue" evidence="1">
    <location>
        <position position="1"/>
    </location>
</feature>